<dbReference type="GO" id="GO:0006355">
    <property type="term" value="P:regulation of DNA-templated transcription"/>
    <property type="evidence" value="ECO:0007669"/>
    <property type="project" value="InterPro"/>
</dbReference>
<evidence type="ECO:0000256" key="4">
    <source>
        <dbReference type="PROSITE-ProRule" id="PRU00169"/>
    </source>
</evidence>
<feature type="domain" description="Response regulatory" evidence="6">
    <location>
        <begin position="13"/>
        <end position="126"/>
    </location>
</feature>
<evidence type="ECO:0000256" key="3">
    <source>
        <dbReference type="ARBA" id="ARBA00023163"/>
    </source>
</evidence>
<dbReference type="InterPro" id="IPR001789">
    <property type="entry name" value="Sig_transdc_resp-reg_receiver"/>
</dbReference>
<dbReference type="GO" id="GO:0000160">
    <property type="term" value="P:phosphorelay signal transduction system"/>
    <property type="evidence" value="ECO:0007669"/>
    <property type="project" value="InterPro"/>
</dbReference>
<feature type="domain" description="HTH luxR-type" evidence="5">
    <location>
        <begin position="142"/>
        <end position="207"/>
    </location>
</feature>
<organism evidence="7 8">
    <name type="scientific">Cupriavidus pauculus</name>
    <dbReference type="NCBI Taxonomy" id="82633"/>
    <lineage>
        <taxon>Bacteria</taxon>
        <taxon>Pseudomonadati</taxon>
        <taxon>Pseudomonadota</taxon>
        <taxon>Betaproteobacteria</taxon>
        <taxon>Burkholderiales</taxon>
        <taxon>Burkholderiaceae</taxon>
        <taxon>Cupriavidus</taxon>
    </lineage>
</organism>
<dbReference type="Gene3D" id="1.10.10.10">
    <property type="entry name" value="Winged helix-like DNA-binding domain superfamily/Winged helix DNA-binding domain"/>
    <property type="match status" value="1"/>
</dbReference>
<sequence>MSENLFADGASPIVYIIDDDALIRASLDSLLRSVGLRIRSFEGTEAFKASTVEDAPSCLLLDVRLRGESGLMFLQRQQPALQMPIIFMSGHTDMQACVTAMKAGAVDFLTKPIAEQQVIDTVMIALHRDAQRREQVRARNEALDTLKTLTPRELEVFVRVVAGSLNKRIAASLGISEITVKVHRASVMRKMNARSLPDLVRTSQMVGIVPLDC</sequence>
<dbReference type="InterPro" id="IPR036388">
    <property type="entry name" value="WH-like_DNA-bd_sf"/>
</dbReference>
<dbReference type="SUPFAM" id="SSF46894">
    <property type="entry name" value="C-terminal effector domain of the bipartite response regulators"/>
    <property type="match status" value="1"/>
</dbReference>
<evidence type="ECO:0000313" key="8">
    <source>
        <dbReference type="Proteomes" id="UP000322822"/>
    </source>
</evidence>
<dbReference type="CDD" id="cd06170">
    <property type="entry name" value="LuxR_C_like"/>
    <property type="match status" value="1"/>
</dbReference>
<dbReference type="InterPro" id="IPR016032">
    <property type="entry name" value="Sig_transdc_resp-reg_C-effctor"/>
</dbReference>
<name>A0A5P2HFB9_9BURK</name>
<dbReference type="AlphaFoldDB" id="A0A5P2HFB9"/>
<dbReference type="PROSITE" id="PS50043">
    <property type="entry name" value="HTH_LUXR_2"/>
    <property type="match status" value="1"/>
</dbReference>
<dbReference type="Proteomes" id="UP000322822">
    <property type="component" value="Chromosome 2"/>
</dbReference>
<dbReference type="PANTHER" id="PTHR44688:SF16">
    <property type="entry name" value="DNA-BINDING TRANSCRIPTIONAL ACTIVATOR DEVR_DOSR"/>
    <property type="match status" value="1"/>
</dbReference>
<keyword evidence="2" id="KW-0238">DNA-binding</keyword>
<dbReference type="SMART" id="SM00421">
    <property type="entry name" value="HTH_LUXR"/>
    <property type="match status" value="1"/>
</dbReference>
<keyword evidence="1" id="KW-0805">Transcription regulation</keyword>
<dbReference type="PRINTS" id="PR00038">
    <property type="entry name" value="HTHLUXR"/>
</dbReference>
<reference evidence="7 8" key="1">
    <citation type="submission" date="2019-09" db="EMBL/GenBank/DDBJ databases">
        <title>FDA dAtabase for Regulatory Grade micrObial Sequences (FDA-ARGOS): Supporting development and validation of Infectious Disease Dx tests.</title>
        <authorList>
            <person name="Sciortino C."/>
            <person name="Tallon L."/>
            <person name="Sadzewicz L."/>
            <person name="Vavikolanu K."/>
            <person name="Mehta A."/>
            <person name="Aluvathingal J."/>
            <person name="Nadendla S."/>
            <person name="Nandy P."/>
            <person name="Geyer C."/>
            <person name="Yan Y."/>
            <person name="Sichtig H."/>
        </authorList>
    </citation>
    <scope>NUCLEOTIDE SEQUENCE [LARGE SCALE GENOMIC DNA]</scope>
    <source>
        <strain evidence="7 8">FDAARGOS_664</strain>
    </source>
</reference>
<protein>
    <submittedName>
        <fullName evidence="7">Response regulator transcription factor</fullName>
    </submittedName>
</protein>
<dbReference type="GO" id="GO:0003677">
    <property type="term" value="F:DNA binding"/>
    <property type="evidence" value="ECO:0007669"/>
    <property type="project" value="UniProtKB-KW"/>
</dbReference>
<evidence type="ECO:0000256" key="2">
    <source>
        <dbReference type="ARBA" id="ARBA00023125"/>
    </source>
</evidence>
<dbReference type="PROSITE" id="PS00622">
    <property type="entry name" value="HTH_LUXR_1"/>
    <property type="match status" value="1"/>
</dbReference>
<accession>A0A5P2HFB9</accession>
<dbReference type="Pfam" id="PF00196">
    <property type="entry name" value="GerE"/>
    <property type="match status" value="1"/>
</dbReference>
<evidence type="ECO:0000259" key="6">
    <source>
        <dbReference type="PROSITE" id="PS50110"/>
    </source>
</evidence>
<gene>
    <name evidence="7" type="ORF">FOB72_18680</name>
</gene>
<keyword evidence="4" id="KW-0597">Phosphoprotein</keyword>
<dbReference type="PROSITE" id="PS50110">
    <property type="entry name" value="RESPONSE_REGULATORY"/>
    <property type="match status" value="1"/>
</dbReference>
<keyword evidence="3" id="KW-0804">Transcription</keyword>
<dbReference type="SMART" id="SM00448">
    <property type="entry name" value="REC"/>
    <property type="match status" value="1"/>
</dbReference>
<feature type="modified residue" description="4-aspartylphosphate" evidence="4">
    <location>
        <position position="62"/>
    </location>
</feature>
<evidence type="ECO:0000313" key="7">
    <source>
        <dbReference type="EMBL" id="QET06538.1"/>
    </source>
</evidence>
<dbReference type="Gene3D" id="3.40.50.2300">
    <property type="match status" value="1"/>
</dbReference>
<evidence type="ECO:0000256" key="1">
    <source>
        <dbReference type="ARBA" id="ARBA00023015"/>
    </source>
</evidence>
<dbReference type="InterPro" id="IPR011006">
    <property type="entry name" value="CheY-like_superfamily"/>
</dbReference>
<proteinExistence type="predicted"/>
<dbReference type="SUPFAM" id="SSF52172">
    <property type="entry name" value="CheY-like"/>
    <property type="match status" value="1"/>
</dbReference>
<dbReference type="PANTHER" id="PTHR44688">
    <property type="entry name" value="DNA-BINDING TRANSCRIPTIONAL ACTIVATOR DEVR_DOSR"/>
    <property type="match status" value="1"/>
</dbReference>
<dbReference type="EMBL" id="CP044067">
    <property type="protein sequence ID" value="QET06538.1"/>
    <property type="molecule type" value="Genomic_DNA"/>
</dbReference>
<dbReference type="InterPro" id="IPR000792">
    <property type="entry name" value="Tscrpt_reg_LuxR_C"/>
</dbReference>
<evidence type="ECO:0000259" key="5">
    <source>
        <dbReference type="PROSITE" id="PS50043"/>
    </source>
</evidence>
<dbReference type="Pfam" id="PF00072">
    <property type="entry name" value="Response_reg"/>
    <property type="match status" value="1"/>
</dbReference>
<dbReference type="OrthoDB" id="9802186at2"/>